<evidence type="ECO:0000313" key="2">
    <source>
        <dbReference type="Proteomes" id="UP001597180"/>
    </source>
</evidence>
<evidence type="ECO:0000313" key="1">
    <source>
        <dbReference type="EMBL" id="MFD1222082.1"/>
    </source>
</evidence>
<organism evidence="1 2">
    <name type="scientific">Paenibacillus vulneris</name>
    <dbReference type="NCBI Taxonomy" id="1133364"/>
    <lineage>
        <taxon>Bacteria</taxon>
        <taxon>Bacillati</taxon>
        <taxon>Bacillota</taxon>
        <taxon>Bacilli</taxon>
        <taxon>Bacillales</taxon>
        <taxon>Paenibacillaceae</taxon>
        <taxon>Paenibacillus</taxon>
    </lineage>
</organism>
<dbReference type="Proteomes" id="UP001597180">
    <property type="component" value="Unassembled WGS sequence"/>
</dbReference>
<gene>
    <name evidence="1" type="ORF">ACFQ4B_18330</name>
</gene>
<comment type="caution">
    <text evidence="1">The sequence shown here is derived from an EMBL/GenBank/DDBJ whole genome shotgun (WGS) entry which is preliminary data.</text>
</comment>
<sequence>MIANLTELTTKISSLTNTQIKWVEDIVHQFSMPYKYERHSTSDLMSETILYDFGDMIRLHHCLSKGAFSKDKFEYVMERAFKRAGISAQLAPRGNAGHDITIRGERFSLKSQADATIKDDRIHISKFMELGKGKWENESDLIGLRDRFFEHMEKYDRILTLRALKPLDGQLRYELVEIPKPLLLEAENGELKMRHDSTQNPKPGSCHVYDENGIQKYQLYFDGGSERKLQIQHIRKEFCVVHGTWQFVVTPL</sequence>
<dbReference type="InterPro" id="IPR049519">
    <property type="entry name" value="SmaI"/>
</dbReference>
<evidence type="ECO:0008006" key="3">
    <source>
        <dbReference type="Google" id="ProtNLM"/>
    </source>
</evidence>
<keyword evidence="2" id="KW-1185">Reference proteome</keyword>
<protein>
    <recommendedName>
        <fullName evidence="3">Restriction endonuclease</fullName>
    </recommendedName>
</protein>
<dbReference type="Pfam" id="PF17411">
    <property type="entry name" value="SmaI"/>
    <property type="match status" value="1"/>
</dbReference>
<dbReference type="RefSeq" id="WP_345592376.1">
    <property type="nucleotide sequence ID" value="NZ_BAABJG010000031.1"/>
</dbReference>
<name>A0ABW3UNW3_9BACL</name>
<accession>A0ABW3UNW3</accession>
<reference evidence="2" key="1">
    <citation type="journal article" date="2019" name="Int. J. Syst. Evol. Microbiol.">
        <title>The Global Catalogue of Microorganisms (GCM) 10K type strain sequencing project: providing services to taxonomists for standard genome sequencing and annotation.</title>
        <authorList>
            <consortium name="The Broad Institute Genomics Platform"/>
            <consortium name="The Broad Institute Genome Sequencing Center for Infectious Disease"/>
            <person name="Wu L."/>
            <person name="Ma J."/>
        </authorList>
    </citation>
    <scope>NUCLEOTIDE SEQUENCE [LARGE SCALE GENOMIC DNA]</scope>
    <source>
        <strain evidence="2">CCUG 53270</strain>
    </source>
</reference>
<dbReference type="EMBL" id="JBHTLU010000021">
    <property type="protein sequence ID" value="MFD1222082.1"/>
    <property type="molecule type" value="Genomic_DNA"/>
</dbReference>
<proteinExistence type="predicted"/>